<evidence type="ECO:0000313" key="1">
    <source>
        <dbReference type="EMBL" id="KAJ2771233.1"/>
    </source>
</evidence>
<keyword evidence="2" id="KW-1185">Reference proteome</keyword>
<dbReference type="EMBL" id="JANBUK010002656">
    <property type="protein sequence ID" value="KAJ2771233.1"/>
    <property type="molecule type" value="Genomic_DNA"/>
</dbReference>
<protein>
    <submittedName>
        <fullName evidence="1">Uncharacterized protein</fullName>
    </submittedName>
</protein>
<proteinExistence type="predicted"/>
<evidence type="ECO:0000313" key="2">
    <source>
        <dbReference type="Proteomes" id="UP001140066"/>
    </source>
</evidence>
<feature type="non-terminal residue" evidence="1">
    <location>
        <position position="115"/>
    </location>
</feature>
<accession>A0ACC1K108</accession>
<sequence>GQAILNPKNSMDDPEWTGTASHAGDIMASANNISGARRLTASAAATPAAVSTRTLPTYGMPGDDRYMGPGHYAYSHNGGSPPKAPSDRTTAYNNTGVITSEKPGDFSPAHETIED</sequence>
<name>A0ACC1K108_9FUNG</name>
<dbReference type="Proteomes" id="UP001140066">
    <property type="component" value="Unassembled WGS sequence"/>
</dbReference>
<gene>
    <name evidence="1" type="ORF">GGI18_005072</name>
</gene>
<organism evidence="1 2">
    <name type="scientific">Coemansia linderi</name>
    <dbReference type="NCBI Taxonomy" id="2663919"/>
    <lineage>
        <taxon>Eukaryota</taxon>
        <taxon>Fungi</taxon>
        <taxon>Fungi incertae sedis</taxon>
        <taxon>Zoopagomycota</taxon>
        <taxon>Kickxellomycotina</taxon>
        <taxon>Kickxellomycetes</taxon>
        <taxon>Kickxellales</taxon>
        <taxon>Kickxellaceae</taxon>
        <taxon>Coemansia</taxon>
    </lineage>
</organism>
<comment type="caution">
    <text evidence="1">The sequence shown here is derived from an EMBL/GenBank/DDBJ whole genome shotgun (WGS) entry which is preliminary data.</text>
</comment>
<reference evidence="1" key="1">
    <citation type="submission" date="2022-07" db="EMBL/GenBank/DDBJ databases">
        <title>Phylogenomic reconstructions and comparative analyses of Kickxellomycotina fungi.</title>
        <authorList>
            <person name="Reynolds N.K."/>
            <person name="Stajich J.E."/>
            <person name="Barry K."/>
            <person name="Grigoriev I.V."/>
            <person name="Crous P."/>
            <person name="Smith M.E."/>
        </authorList>
    </citation>
    <scope>NUCLEOTIDE SEQUENCE</scope>
    <source>
        <strain evidence="1">BCRC 34191</strain>
    </source>
</reference>
<feature type="non-terminal residue" evidence="1">
    <location>
        <position position="1"/>
    </location>
</feature>